<protein>
    <submittedName>
        <fullName evidence="1">Uncharacterized protein</fullName>
    </submittedName>
</protein>
<gene>
    <name evidence="1" type="ORF">HAX54_041718</name>
</gene>
<evidence type="ECO:0000313" key="1">
    <source>
        <dbReference type="EMBL" id="MCD7459715.1"/>
    </source>
</evidence>
<accession>A0ABS8SLR6</accession>
<organism evidence="1 2">
    <name type="scientific">Datura stramonium</name>
    <name type="common">Jimsonweed</name>
    <name type="synonym">Common thornapple</name>
    <dbReference type="NCBI Taxonomy" id="4076"/>
    <lineage>
        <taxon>Eukaryota</taxon>
        <taxon>Viridiplantae</taxon>
        <taxon>Streptophyta</taxon>
        <taxon>Embryophyta</taxon>
        <taxon>Tracheophyta</taxon>
        <taxon>Spermatophyta</taxon>
        <taxon>Magnoliopsida</taxon>
        <taxon>eudicotyledons</taxon>
        <taxon>Gunneridae</taxon>
        <taxon>Pentapetalae</taxon>
        <taxon>asterids</taxon>
        <taxon>lamiids</taxon>
        <taxon>Solanales</taxon>
        <taxon>Solanaceae</taxon>
        <taxon>Solanoideae</taxon>
        <taxon>Datureae</taxon>
        <taxon>Datura</taxon>
    </lineage>
</organism>
<dbReference type="Proteomes" id="UP000823775">
    <property type="component" value="Unassembled WGS sequence"/>
</dbReference>
<sequence length="72" mass="8669">MWVVVLVVGEWRKWGNFAEKWEFLGCGRSLKDMGQPWVRFGQWVGQYFKVILYLRLQQNCSHKSALMCHKFM</sequence>
<evidence type="ECO:0000313" key="2">
    <source>
        <dbReference type="Proteomes" id="UP000823775"/>
    </source>
</evidence>
<dbReference type="EMBL" id="JACEIK010000604">
    <property type="protein sequence ID" value="MCD7459715.1"/>
    <property type="molecule type" value="Genomic_DNA"/>
</dbReference>
<feature type="non-terminal residue" evidence="1">
    <location>
        <position position="72"/>
    </location>
</feature>
<reference evidence="1 2" key="1">
    <citation type="journal article" date="2021" name="BMC Genomics">
        <title>Datura genome reveals duplications of psychoactive alkaloid biosynthetic genes and high mutation rate following tissue culture.</title>
        <authorList>
            <person name="Rajewski A."/>
            <person name="Carter-House D."/>
            <person name="Stajich J."/>
            <person name="Litt A."/>
        </authorList>
    </citation>
    <scope>NUCLEOTIDE SEQUENCE [LARGE SCALE GENOMIC DNA]</scope>
    <source>
        <strain evidence="1">AR-01</strain>
    </source>
</reference>
<comment type="caution">
    <text evidence="1">The sequence shown here is derived from an EMBL/GenBank/DDBJ whole genome shotgun (WGS) entry which is preliminary data.</text>
</comment>
<keyword evidence="2" id="KW-1185">Reference proteome</keyword>
<name>A0ABS8SLR6_DATST</name>
<proteinExistence type="predicted"/>